<dbReference type="Pfam" id="PF00581">
    <property type="entry name" value="Rhodanese"/>
    <property type="match status" value="1"/>
</dbReference>
<keyword evidence="4" id="KW-1185">Reference proteome</keyword>
<evidence type="ECO:0000313" key="4">
    <source>
        <dbReference type="Proteomes" id="UP001144396"/>
    </source>
</evidence>
<feature type="chain" id="PRO_5040980938" description="Rhodanese domain-containing protein" evidence="1">
    <location>
        <begin position="27"/>
        <end position="128"/>
    </location>
</feature>
<dbReference type="EMBL" id="BSDP01000001">
    <property type="protein sequence ID" value="GLI28736.1"/>
    <property type="molecule type" value="Genomic_DNA"/>
</dbReference>
<dbReference type="SUPFAM" id="SSF52821">
    <property type="entry name" value="Rhodanese/Cell cycle control phosphatase"/>
    <property type="match status" value="1"/>
</dbReference>
<feature type="domain" description="Rhodanese" evidence="2">
    <location>
        <begin position="36"/>
        <end position="125"/>
    </location>
</feature>
<dbReference type="InterPro" id="IPR036873">
    <property type="entry name" value="Rhodanese-like_dom_sf"/>
</dbReference>
<sequence length="128" mass="13012">MRSTTRPFARVIALLAAAFATVFALAACSSAEPIEVGSDTVVVDVRTAGEYASGHLDGAVNIDVQSASFDAAIAELDPEGSYVVYCRSGNRSAAAIDRMEAAGFTDLVNAGGLQDAADATGIEIVTGP</sequence>
<dbReference type="Proteomes" id="UP001144396">
    <property type="component" value="Unassembled WGS sequence"/>
</dbReference>
<evidence type="ECO:0000313" key="3">
    <source>
        <dbReference type="EMBL" id="GLI28736.1"/>
    </source>
</evidence>
<comment type="caution">
    <text evidence="3">The sequence shown here is derived from an EMBL/GenBank/DDBJ whole genome shotgun (WGS) entry which is preliminary data.</text>
</comment>
<dbReference type="PROSITE" id="PS50206">
    <property type="entry name" value="RHODANESE_3"/>
    <property type="match status" value="1"/>
</dbReference>
<dbReference type="PANTHER" id="PTHR45431:SF3">
    <property type="entry name" value="RHODANESE-LIKE DOMAIN-CONTAINING PROTEIN 15, CHLOROPLASTIC"/>
    <property type="match status" value="1"/>
</dbReference>
<dbReference type="PROSITE" id="PS51257">
    <property type="entry name" value="PROKAR_LIPOPROTEIN"/>
    <property type="match status" value="1"/>
</dbReference>
<name>A0A9W6CTI5_9MICO</name>
<dbReference type="InterPro" id="IPR052367">
    <property type="entry name" value="Thiosulfate_ST/Rhodanese-like"/>
</dbReference>
<proteinExistence type="predicted"/>
<dbReference type="AlphaFoldDB" id="A0A9W6CTI5"/>
<keyword evidence="1" id="KW-0732">Signal</keyword>
<feature type="signal peptide" evidence="1">
    <location>
        <begin position="1"/>
        <end position="26"/>
    </location>
</feature>
<dbReference type="CDD" id="cd00158">
    <property type="entry name" value="RHOD"/>
    <property type="match status" value="1"/>
</dbReference>
<accession>A0A9W6CTI5</accession>
<evidence type="ECO:0000259" key="2">
    <source>
        <dbReference type="PROSITE" id="PS50206"/>
    </source>
</evidence>
<dbReference type="SMART" id="SM00450">
    <property type="entry name" value="RHOD"/>
    <property type="match status" value="1"/>
</dbReference>
<gene>
    <name evidence="3" type="ORF">ARHIZOSPH14_29780</name>
</gene>
<protein>
    <recommendedName>
        <fullName evidence="2">Rhodanese domain-containing protein</fullName>
    </recommendedName>
</protein>
<dbReference type="InterPro" id="IPR001763">
    <property type="entry name" value="Rhodanese-like_dom"/>
</dbReference>
<reference evidence="3" key="1">
    <citation type="submission" date="2022-12" db="EMBL/GenBank/DDBJ databases">
        <title>Reference genome sequencing for broad-spectrum identification of bacterial and archaeal isolates by mass spectrometry.</title>
        <authorList>
            <person name="Sekiguchi Y."/>
            <person name="Tourlousse D.M."/>
        </authorList>
    </citation>
    <scope>NUCLEOTIDE SEQUENCE</scope>
    <source>
        <strain evidence="3">14</strain>
    </source>
</reference>
<organism evidence="3 4">
    <name type="scientific">Agromyces rhizosphaerae</name>
    <dbReference type="NCBI Taxonomy" id="88374"/>
    <lineage>
        <taxon>Bacteria</taxon>
        <taxon>Bacillati</taxon>
        <taxon>Actinomycetota</taxon>
        <taxon>Actinomycetes</taxon>
        <taxon>Micrococcales</taxon>
        <taxon>Microbacteriaceae</taxon>
        <taxon>Agromyces</taxon>
    </lineage>
</organism>
<evidence type="ECO:0000256" key="1">
    <source>
        <dbReference type="SAM" id="SignalP"/>
    </source>
</evidence>
<dbReference type="PANTHER" id="PTHR45431">
    <property type="entry name" value="RHODANESE-LIKE DOMAIN-CONTAINING PROTEIN 15, CHLOROPLASTIC"/>
    <property type="match status" value="1"/>
</dbReference>
<dbReference type="Gene3D" id="3.40.250.10">
    <property type="entry name" value="Rhodanese-like domain"/>
    <property type="match status" value="1"/>
</dbReference>